<keyword evidence="2" id="KW-0175">Coiled coil</keyword>
<dbReference type="PANTHER" id="PTHR30469:SF16">
    <property type="entry name" value="HAE1 FAMILY EFFLUX PUMP MFP COMPONENT"/>
    <property type="match status" value="1"/>
</dbReference>
<evidence type="ECO:0000313" key="7">
    <source>
        <dbReference type="EMBL" id="AUM12183.1"/>
    </source>
</evidence>
<dbReference type="SUPFAM" id="SSF111369">
    <property type="entry name" value="HlyD-like secretion proteins"/>
    <property type="match status" value="1"/>
</dbReference>
<evidence type="ECO:0000313" key="8">
    <source>
        <dbReference type="Proteomes" id="UP000235116"/>
    </source>
</evidence>
<dbReference type="AlphaFoldDB" id="A0A2K9LIU5"/>
<reference evidence="8" key="1">
    <citation type="submission" date="2017-08" db="EMBL/GenBank/DDBJ databases">
        <title>Direct submision.</title>
        <authorList>
            <person name="Kim S.-J."/>
            <person name="Rhee S.-K."/>
        </authorList>
    </citation>
    <scope>NUCLEOTIDE SEQUENCE [LARGE SCALE GENOMIC DNA]</scope>
    <source>
        <strain evidence="8">GI5</strain>
    </source>
</reference>
<dbReference type="Pfam" id="PF25917">
    <property type="entry name" value="BSH_RND"/>
    <property type="match status" value="1"/>
</dbReference>
<sequence>MQFLRTHRSVRYAFLWAMITPVFVWAASPVGVVVKTVQQEQIADPLEALGTLKANEVVTITANVAESVEALLFESGQRVTKGDILVRLESAEEKTVLQEAQYTLNEAQAQLDRIKSVASRGDASQSLLDEKRREFYVARARVAGIESRLENRTVRAPFSGVVGLRNISPGAYVSPGDVITTLVDDSQMKLDFNIPSLFLSSLKPGMTIEGRSRAFGRTTFRGVVESVDNRIDPLSRSITVRAVLDNPQGLLKAGLLMEVTLLSDPRTAFVVPESALVQQRHEHFVFVVREGSDGLYAQRQPVVIGVRLKGRVEIKEGLSATDQVVLDGSMKLEQGTPIRLMDSSPVIGS</sequence>
<proteinExistence type="inferred from homology"/>
<evidence type="ECO:0000259" key="6">
    <source>
        <dbReference type="Pfam" id="PF25989"/>
    </source>
</evidence>
<organism evidence="7 8">
    <name type="scientific">Ketobacter alkanivorans</name>
    <dbReference type="NCBI Taxonomy" id="1917421"/>
    <lineage>
        <taxon>Bacteria</taxon>
        <taxon>Pseudomonadati</taxon>
        <taxon>Pseudomonadota</taxon>
        <taxon>Gammaproteobacteria</taxon>
        <taxon>Pseudomonadales</taxon>
        <taxon>Ketobacteraceae</taxon>
        <taxon>Ketobacter</taxon>
    </lineage>
</organism>
<dbReference type="OrthoDB" id="9806939at2"/>
<dbReference type="InterPro" id="IPR058637">
    <property type="entry name" value="YknX-like_C"/>
</dbReference>
<gene>
    <name evidence="7" type="ORF">Kalk_07065</name>
</gene>
<evidence type="ECO:0000259" key="4">
    <source>
        <dbReference type="Pfam" id="PF25917"/>
    </source>
</evidence>
<dbReference type="RefSeq" id="WP_101893519.1">
    <property type="nucleotide sequence ID" value="NZ_CP022684.1"/>
</dbReference>
<dbReference type="GO" id="GO:1990281">
    <property type="term" value="C:efflux pump complex"/>
    <property type="evidence" value="ECO:0007669"/>
    <property type="project" value="TreeGrafter"/>
</dbReference>
<evidence type="ECO:0000256" key="2">
    <source>
        <dbReference type="ARBA" id="ARBA00023054"/>
    </source>
</evidence>
<keyword evidence="3" id="KW-0812">Transmembrane</keyword>
<evidence type="ECO:0000259" key="5">
    <source>
        <dbReference type="Pfam" id="PF25954"/>
    </source>
</evidence>
<dbReference type="InterPro" id="IPR006143">
    <property type="entry name" value="RND_pump_MFP"/>
</dbReference>
<evidence type="ECO:0000256" key="3">
    <source>
        <dbReference type="SAM" id="Phobius"/>
    </source>
</evidence>
<keyword evidence="3" id="KW-0472">Membrane</keyword>
<dbReference type="Gene3D" id="2.40.30.170">
    <property type="match status" value="1"/>
</dbReference>
<dbReference type="Gene3D" id="2.40.420.20">
    <property type="match status" value="1"/>
</dbReference>
<name>A0A2K9LIU5_9GAMM</name>
<dbReference type="GO" id="GO:0015562">
    <property type="term" value="F:efflux transmembrane transporter activity"/>
    <property type="evidence" value="ECO:0007669"/>
    <property type="project" value="TreeGrafter"/>
</dbReference>
<feature type="domain" description="YknX-like C-terminal permuted SH3-like" evidence="6">
    <location>
        <begin position="269"/>
        <end position="339"/>
    </location>
</feature>
<feature type="domain" description="CusB-like beta-barrel" evidence="5">
    <location>
        <begin position="192"/>
        <end position="262"/>
    </location>
</feature>
<keyword evidence="3" id="KW-1133">Transmembrane helix</keyword>
<evidence type="ECO:0000256" key="1">
    <source>
        <dbReference type="ARBA" id="ARBA00009477"/>
    </source>
</evidence>
<dbReference type="EMBL" id="CP022684">
    <property type="protein sequence ID" value="AUM12183.1"/>
    <property type="molecule type" value="Genomic_DNA"/>
</dbReference>
<dbReference type="InterPro" id="IPR058792">
    <property type="entry name" value="Beta-barrel_RND_2"/>
</dbReference>
<dbReference type="Pfam" id="PF25989">
    <property type="entry name" value="YknX_C"/>
    <property type="match status" value="1"/>
</dbReference>
<dbReference type="Gene3D" id="2.40.50.100">
    <property type="match status" value="1"/>
</dbReference>
<dbReference type="PANTHER" id="PTHR30469">
    <property type="entry name" value="MULTIDRUG RESISTANCE PROTEIN MDTA"/>
    <property type="match status" value="1"/>
</dbReference>
<dbReference type="Gene3D" id="1.10.287.470">
    <property type="entry name" value="Helix hairpin bin"/>
    <property type="match status" value="1"/>
</dbReference>
<comment type="similarity">
    <text evidence="1">Belongs to the membrane fusion protein (MFP) (TC 8.A.1) family.</text>
</comment>
<feature type="domain" description="Multidrug resistance protein MdtA-like barrel-sandwich hybrid" evidence="4">
    <location>
        <begin position="56"/>
        <end position="182"/>
    </location>
</feature>
<protein>
    <submittedName>
        <fullName evidence="7">Uncharacterized protein</fullName>
    </submittedName>
</protein>
<dbReference type="Pfam" id="PF25954">
    <property type="entry name" value="Beta-barrel_RND_2"/>
    <property type="match status" value="1"/>
</dbReference>
<dbReference type="NCBIfam" id="TIGR01730">
    <property type="entry name" value="RND_mfp"/>
    <property type="match status" value="1"/>
</dbReference>
<dbReference type="InterPro" id="IPR058625">
    <property type="entry name" value="MdtA-like_BSH"/>
</dbReference>
<feature type="transmembrane region" description="Helical" evidence="3">
    <location>
        <begin position="12"/>
        <end position="34"/>
    </location>
</feature>
<dbReference type="Proteomes" id="UP000235116">
    <property type="component" value="Chromosome"/>
</dbReference>
<keyword evidence="8" id="KW-1185">Reference proteome</keyword>
<dbReference type="KEGG" id="kak:Kalk_07065"/>
<accession>A0A2K9LIU5</accession>